<evidence type="ECO:0000313" key="3">
    <source>
        <dbReference type="Proteomes" id="UP001592531"/>
    </source>
</evidence>
<dbReference type="EMBL" id="JBHFAB010000013">
    <property type="protein sequence ID" value="MFC1418558.1"/>
    <property type="molecule type" value="Genomic_DNA"/>
</dbReference>
<feature type="compositionally biased region" description="Low complexity" evidence="1">
    <location>
        <begin position="141"/>
        <end position="160"/>
    </location>
</feature>
<name>A0ABV6VYC6_9ACTN</name>
<feature type="region of interest" description="Disordered" evidence="1">
    <location>
        <begin position="96"/>
        <end position="172"/>
    </location>
</feature>
<gene>
    <name evidence="2" type="ORF">ACEZDE_18230</name>
</gene>
<sequence>MSLEAMDWVWNHSRSKGVGRMVMLALADKALPSATECKAYGSLTFLQGRANCTREAVTAALPVLHQLGELEVVEGEKGPYGASVYRLPKAIGHVRATYERRTNRSAHPTDTDSAIGRLARPGVVGSPDQSDGESVGPPDPNTTTSPKTTTSAPAAPSASSDIEGGGGGQQQEAERFLQSLPGPWAAGRATASKLAPLLLERIAQQGWDLNDALAAELTKNPGGISSFRAVLPGRIDDLAKKPTTRTRDSPTARPMPPWCQDEDCDEETRYRFTTVMDLPASGPCYCHPDHYQNGAA</sequence>
<accession>A0ABV6VYC6</accession>
<reference evidence="2 3" key="1">
    <citation type="submission" date="2024-09" db="EMBL/GenBank/DDBJ databases">
        <authorList>
            <person name="Lee S.D."/>
        </authorList>
    </citation>
    <scope>NUCLEOTIDE SEQUENCE [LARGE SCALE GENOMIC DNA]</scope>
    <source>
        <strain evidence="2 3">N8-3</strain>
    </source>
</reference>
<evidence type="ECO:0000256" key="1">
    <source>
        <dbReference type="SAM" id="MobiDB-lite"/>
    </source>
</evidence>
<comment type="caution">
    <text evidence="2">The sequence shown here is derived from an EMBL/GenBank/DDBJ whole genome shotgun (WGS) entry which is preliminary data.</text>
</comment>
<protein>
    <recommendedName>
        <fullName evidence="4">Helix-turn-helix domain-containing protein</fullName>
    </recommendedName>
</protein>
<evidence type="ECO:0000313" key="2">
    <source>
        <dbReference type="EMBL" id="MFC1418558.1"/>
    </source>
</evidence>
<evidence type="ECO:0008006" key="4">
    <source>
        <dbReference type="Google" id="ProtNLM"/>
    </source>
</evidence>
<dbReference type="RefSeq" id="WP_380537354.1">
    <property type="nucleotide sequence ID" value="NZ_JBHFAB010000013.1"/>
</dbReference>
<keyword evidence="3" id="KW-1185">Reference proteome</keyword>
<feature type="compositionally biased region" description="Basic and acidic residues" evidence="1">
    <location>
        <begin position="96"/>
        <end position="110"/>
    </location>
</feature>
<organism evidence="2 3">
    <name type="scientific">Streptacidiphilus cavernicola</name>
    <dbReference type="NCBI Taxonomy" id="3342716"/>
    <lineage>
        <taxon>Bacteria</taxon>
        <taxon>Bacillati</taxon>
        <taxon>Actinomycetota</taxon>
        <taxon>Actinomycetes</taxon>
        <taxon>Kitasatosporales</taxon>
        <taxon>Streptomycetaceae</taxon>
        <taxon>Streptacidiphilus</taxon>
    </lineage>
</organism>
<proteinExistence type="predicted"/>
<dbReference type="Proteomes" id="UP001592531">
    <property type="component" value="Unassembled WGS sequence"/>
</dbReference>